<feature type="transmembrane region" description="Helical" evidence="1">
    <location>
        <begin position="123"/>
        <end position="143"/>
    </location>
</feature>
<keyword evidence="1" id="KW-0472">Membrane</keyword>
<feature type="transmembrane region" description="Helical" evidence="1">
    <location>
        <begin position="65"/>
        <end position="82"/>
    </location>
</feature>
<keyword evidence="1" id="KW-1133">Transmembrane helix</keyword>
<keyword evidence="1" id="KW-0812">Transmembrane</keyword>
<dbReference type="Proteomes" id="UP000295689">
    <property type="component" value="Unassembled WGS sequence"/>
</dbReference>
<proteinExistence type="predicted"/>
<reference evidence="2 3" key="1">
    <citation type="journal article" date="2015" name="Stand. Genomic Sci.">
        <title>Genomic Encyclopedia of Bacterial and Archaeal Type Strains, Phase III: the genomes of soil and plant-associated and newly described type strains.</title>
        <authorList>
            <person name="Whitman W.B."/>
            <person name="Woyke T."/>
            <person name="Klenk H.P."/>
            <person name="Zhou Y."/>
            <person name="Lilburn T.G."/>
            <person name="Beck B.J."/>
            <person name="De Vos P."/>
            <person name="Vandamme P."/>
            <person name="Eisen J.A."/>
            <person name="Garrity G."/>
            <person name="Hugenholtz P."/>
            <person name="Kyrpides N.C."/>
        </authorList>
    </citation>
    <scope>NUCLEOTIDE SEQUENCE [LARGE SCALE GENOMIC DNA]</scope>
    <source>
        <strain evidence="2 3">CV53</strain>
    </source>
</reference>
<feature type="transmembrane region" description="Helical" evidence="1">
    <location>
        <begin position="27"/>
        <end position="45"/>
    </location>
</feature>
<evidence type="ECO:0000313" key="3">
    <source>
        <dbReference type="Proteomes" id="UP000295689"/>
    </source>
</evidence>
<protein>
    <recommendedName>
        <fullName evidence="4">Carotenoid biosynthesis protein</fullName>
    </recommendedName>
</protein>
<evidence type="ECO:0008006" key="4">
    <source>
        <dbReference type="Google" id="ProtNLM"/>
    </source>
</evidence>
<dbReference type="AlphaFoldDB" id="A0A4R2BIU9"/>
<comment type="caution">
    <text evidence="2">The sequence shown here is derived from an EMBL/GenBank/DDBJ whole genome shotgun (WGS) entry which is preliminary data.</text>
</comment>
<accession>A0A4R2BIU9</accession>
<keyword evidence="3" id="KW-1185">Reference proteome</keyword>
<gene>
    <name evidence="2" type="ORF">EV146_10346</name>
</gene>
<evidence type="ECO:0000313" key="2">
    <source>
        <dbReference type="EMBL" id="TCN26525.1"/>
    </source>
</evidence>
<sequence>MVGLIIAIIIFNAVAFITNKRLSKNQIVHIWAFTIALQGLADLYIDQKYHGYWYFSKDIEWESLPTITMVVPPVNMMFINWYPFDSPLKKRMLYYLYWVAFMVIYEWISLLPEPWGYFNYGWWKIWHSVMVDPILLWIVIIYYKWVCHLENR</sequence>
<name>A0A4R2BIU9_9BACI</name>
<feature type="transmembrane region" description="Helical" evidence="1">
    <location>
        <begin position="94"/>
        <end position="111"/>
    </location>
</feature>
<organism evidence="2 3">
    <name type="scientific">Mesobacillus foraminis</name>
    <dbReference type="NCBI Taxonomy" id="279826"/>
    <lineage>
        <taxon>Bacteria</taxon>
        <taxon>Bacillati</taxon>
        <taxon>Bacillota</taxon>
        <taxon>Bacilli</taxon>
        <taxon>Bacillales</taxon>
        <taxon>Bacillaceae</taxon>
        <taxon>Mesobacillus</taxon>
    </lineage>
</organism>
<dbReference type="EMBL" id="SLVV01000003">
    <property type="protein sequence ID" value="TCN26525.1"/>
    <property type="molecule type" value="Genomic_DNA"/>
</dbReference>
<evidence type="ECO:0000256" key="1">
    <source>
        <dbReference type="SAM" id="Phobius"/>
    </source>
</evidence>